<evidence type="ECO:0000313" key="1">
    <source>
        <dbReference type="EMBL" id="MDZ5087210.1"/>
    </source>
</evidence>
<accession>A0ACC6MJQ0</accession>
<protein>
    <submittedName>
        <fullName evidence="1">Uncharacterized protein</fullName>
    </submittedName>
</protein>
<gene>
    <name evidence="1" type="ORF">OHX15_17615</name>
</gene>
<reference evidence="1 2" key="1">
    <citation type="journal article" date="2021" name="Chemosphere">
        <title>Bioballs carrying a syntrophic Rhodococcus and Mycolicibacterium consortium for simultaneous sorption and biodegradation of fuel oil in contaminated freshwater.</title>
        <authorList>
            <person name="Naloka K."/>
            <person name="Polrit D."/>
            <person name="Muangchinda C."/>
            <person name="Thoetkiattikul H."/>
            <person name="Pinyakong O."/>
        </authorList>
    </citation>
    <scope>NUCLEOTIDE SEQUENCE [LARGE SCALE GENOMIC DNA]</scope>
    <source>
        <strain evidence="1 2">J101</strain>
    </source>
</reference>
<organism evidence="1 2">
    <name type="scientific">Mycolicibacterium parafortuitum</name>
    <name type="common">Mycobacterium parafortuitum</name>
    <dbReference type="NCBI Taxonomy" id="39692"/>
    <lineage>
        <taxon>Bacteria</taxon>
        <taxon>Bacillati</taxon>
        <taxon>Actinomycetota</taxon>
        <taxon>Actinomycetes</taxon>
        <taxon>Mycobacteriales</taxon>
        <taxon>Mycobacteriaceae</taxon>
        <taxon>Mycolicibacterium</taxon>
    </lineage>
</organism>
<comment type="caution">
    <text evidence="1">The sequence shown here is derived from an EMBL/GenBank/DDBJ whole genome shotgun (WGS) entry which is preliminary data.</text>
</comment>
<dbReference type="Proteomes" id="UP001289645">
    <property type="component" value="Unassembled WGS sequence"/>
</dbReference>
<dbReference type="EMBL" id="JAOXLN010000018">
    <property type="protein sequence ID" value="MDZ5087210.1"/>
    <property type="molecule type" value="Genomic_DNA"/>
</dbReference>
<proteinExistence type="predicted"/>
<evidence type="ECO:0000313" key="2">
    <source>
        <dbReference type="Proteomes" id="UP001289645"/>
    </source>
</evidence>
<keyword evidence="2" id="KW-1185">Reference proteome</keyword>
<name>A0ACC6MJQ0_MYCPF</name>
<sequence>MPDILPDEGHRPAEATPGGRCGTKSGLGTSARVKGPQFPDRGVLWLTWHAWKPLT</sequence>